<dbReference type="InterPro" id="IPR011701">
    <property type="entry name" value="MFS"/>
</dbReference>
<feature type="transmembrane region" description="Helical" evidence="5">
    <location>
        <begin position="306"/>
        <end position="324"/>
    </location>
</feature>
<evidence type="ECO:0000256" key="4">
    <source>
        <dbReference type="ARBA" id="ARBA00023136"/>
    </source>
</evidence>
<feature type="transmembrane region" description="Helical" evidence="5">
    <location>
        <begin position="168"/>
        <end position="187"/>
    </location>
</feature>
<dbReference type="EMBL" id="VLNY01000010">
    <property type="protein sequence ID" value="KAA0021353.1"/>
    <property type="molecule type" value="Genomic_DNA"/>
</dbReference>
<dbReference type="AlphaFoldDB" id="A0A5A7S9U8"/>
<feature type="transmembrane region" description="Helical" evidence="5">
    <location>
        <begin position="85"/>
        <end position="104"/>
    </location>
</feature>
<feature type="transmembrane region" description="Helical" evidence="5">
    <location>
        <begin position="208"/>
        <end position="226"/>
    </location>
</feature>
<dbReference type="Proteomes" id="UP000322244">
    <property type="component" value="Unassembled WGS sequence"/>
</dbReference>
<feature type="domain" description="Major facilitator superfamily (MFS) profile" evidence="6">
    <location>
        <begin position="15"/>
        <end position="450"/>
    </location>
</feature>
<dbReference type="GO" id="GO:0022857">
    <property type="term" value="F:transmembrane transporter activity"/>
    <property type="evidence" value="ECO:0007669"/>
    <property type="project" value="InterPro"/>
</dbReference>
<feature type="transmembrane region" description="Helical" evidence="5">
    <location>
        <begin position="232"/>
        <end position="250"/>
    </location>
</feature>
<dbReference type="GO" id="GO:0005886">
    <property type="term" value="C:plasma membrane"/>
    <property type="evidence" value="ECO:0007669"/>
    <property type="project" value="UniProtKB-SubCell"/>
</dbReference>
<evidence type="ECO:0000256" key="2">
    <source>
        <dbReference type="ARBA" id="ARBA00022692"/>
    </source>
</evidence>
<feature type="transmembrane region" description="Helical" evidence="5">
    <location>
        <begin position="361"/>
        <end position="386"/>
    </location>
</feature>
<comment type="subcellular location">
    <subcellularLocation>
        <location evidence="1">Cell membrane</location>
        <topology evidence="1">Multi-pass membrane protein</topology>
    </subcellularLocation>
</comment>
<keyword evidence="2 5" id="KW-0812">Transmembrane</keyword>
<dbReference type="PANTHER" id="PTHR42718:SF40">
    <property type="entry name" value="METHYLENOMYCIN A RESISTANCE PROTEIN"/>
    <property type="match status" value="1"/>
</dbReference>
<reference evidence="7 8" key="1">
    <citation type="submission" date="2019-07" db="EMBL/GenBank/DDBJ databases">
        <title>Rhodococcus cavernicolus sp. nov., isolated from a cave.</title>
        <authorList>
            <person name="Lee S.D."/>
        </authorList>
    </citation>
    <scope>NUCLEOTIDE SEQUENCE [LARGE SCALE GENOMIC DNA]</scope>
    <source>
        <strain evidence="7 8">C1-24</strain>
    </source>
</reference>
<protein>
    <submittedName>
        <fullName evidence="7">MFS transporter</fullName>
    </submittedName>
</protein>
<dbReference type="PANTHER" id="PTHR42718">
    <property type="entry name" value="MAJOR FACILITATOR SUPERFAMILY MULTIDRUG TRANSPORTER MFSC"/>
    <property type="match status" value="1"/>
</dbReference>
<evidence type="ECO:0000259" key="6">
    <source>
        <dbReference type="PROSITE" id="PS50850"/>
    </source>
</evidence>
<dbReference type="Pfam" id="PF07690">
    <property type="entry name" value="MFS_1"/>
    <property type="match status" value="1"/>
</dbReference>
<keyword evidence="8" id="KW-1185">Reference proteome</keyword>
<sequence length="470" mass="47263">MPQMESTPPVRPGLTLSVVCIGFAMVIVDTTIVNVALPAIENDLGSSLAMLQWVVDGYVLVLASLLLSGGALVDRLGSARMFRCGVALFTIASALCGLAPSGVVLVATRLLQGVAAALLMPAAMALIAEAYPEPKAKAKAVALFTTVAGSPQAFGPVLGGALVSTIGWRSIFFLNVPIGAVTMVLALRPGIPSSTTNHGHRADLPGQILTVVVMVAATGALIEAGAQGWSAPFPLAAFAVAIVSGIGLCIRERGAPAPMLPARLLTAPGLSAFVAIGLLLFAAYYGLVFTLSLYLQQVEHLGPFSAGLRFLPSALPIFVLPVFVGRLTARWGARTIACGGLLAAAGGAAALLAVHQHAGPLTLSIALALLGCGVGLTVGPQISLVIGAAPTDQTGIASGLLNAGRQAGSVLGVAVLGSLAGSGDRVTGIHTAAVAAVALLLVAAVAAAPRRATSRPTLTTHPDLSRARQS</sequence>
<proteinExistence type="predicted"/>
<feature type="transmembrane region" description="Helical" evidence="5">
    <location>
        <begin position="110"/>
        <end position="128"/>
    </location>
</feature>
<feature type="transmembrane region" description="Helical" evidence="5">
    <location>
        <begin position="12"/>
        <end position="33"/>
    </location>
</feature>
<dbReference type="InterPro" id="IPR020846">
    <property type="entry name" value="MFS_dom"/>
</dbReference>
<accession>A0A5A7S9U8</accession>
<dbReference type="Gene3D" id="1.20.1720.10">
    <property type="entry name" value="Multidrug resistance protein D"/>
    <property type="match status" value="1"/>
</dbReference>
<dbReference type="SUPFAM" id="SSF103473">
    <property type="entry name" value="MFS general substrate transporter"/>
    <property type="match status" value="1"/>
</dbReference>
<evidence type="ECO:0000313" key="8">
    <source>
        <dbReference type="Proteomes" id="UP000322244"/>
    </source>
</evidence>
<evidence type="ECO:0000256" key="1">
    <source>
        <dbReference type="ARBA" id="ARBA00004651"/>
    </source>
</evidence>
<organism evidence="7 8">
    <name type="scientific">Antrihabitans cavernicola</name>
    <dbReference type="NCBI Taxonomy" id="2495913"/>
    <lineage>
        <taxon>Bacteria</taxon>
        <taxon>Bacillati</taxon>
        <taxon>Actinomycetota</taxon>
        <taxon>Actinomycetes</taxon>
        <taxon>Mycobacteriales</taxon>
        <taxon>Nocardiaceae</taxon>
        <taxon>Antrihabitans</taxon>
    </lineage>
</organism>
<dbReference type="RefSeq" id="WP_149431857.1">
    <property type="nucleotide sequence ID" value="NZ_VLNY01000010.1"/>
</dbReference>
<keyword evidence="4 5" id="KW-0472">Membrane</keyword>
<comment type="caution">
    <text evidence="7">The sequence shown here is derived from an EMBL/GenBank/DDBJ whole genome shotgun (WGS) entry which is preliminary data.</text>
</comment>
<keyword evidence="3 5" id="KW-1133">Transmembrane helix</keyword>
<feature type="transmembrane region" description="Helical" evidence="5">
    <location>
        <begin position="270"/>
        <end position="294"/>
    </location>
</feature>
<gene>
    <name evidence="7" type="ORF">FOY51_19085</name>
</gene>
<feature type="transmembrane region" description="Helical" evidence="5">
    <location>
        <begin position="53"/>
        <end position="73"/>
    </location>
</feature>
<evidence type="ECO:0000313" key="7">
    <source>
        <dbReference type="EMBL" id="KAA0021353.1"/>
    </source>
</evidence>
<dbReference type="InterPro" id="IPR036259">
    <property type="entry name" value="MFS_trans_sf"/>
</dbReference>
<evidence type="ECO:0000256" key="5">
    <source>
        <dbReference type="SAM" id="Phobius"/>
    </source>
</evidence>
<evidence type="ECO:0000256" key="3">
    <source>
        <dbReference type="ARBA" id="ARBA00022989"/>
    </source>
</evidence>
<feature type="transmembrane region" description="Helical" evidence="5">
    <location>
        <begin position="429"/>
        <end position="448"/>
    </location>
</feature>
<dbReference type="Gene3D" id="1.20.1250.20">
    <property type="entry name" value="MFS general substrate transporter like domains"/>
    <property type="match status" value="1"/>
</dbReference>
<dbReference type="PROSITE" id="PS50850">
    <property type="entry name" value="MFS"/>
    <property type="match status" value="1"/>
</dbReference>
<dbReference type="OrthoDB" id="9781469at2"/>
<feature type="transmembrane region" description="Helical" evidence="5">
    <location>
        <begin position="336"/>
        <end position="355"/>
    </location>
</feature>
<name>A0A5A7S9U8_9NOCA</name>
<dbReference type="CDD" id="cd17321">
    <property type="entry name" value="MFS_MMR_MDR_like"/>
    <property type="match status" value="1"/>
</dbReference>
<feature type="transmembrane region" description="Helical" evidence="5">
    <location>
        <begin position="140"/>
        <end position="162"/>
    </location>
</feature>